<keyword evidence="1" id="KW-0812">Transmembrane</keyword>
<reference evidence="2 3" key="1">
    <citation type="submission" date="2016-12" db="EMBL/GenBank/DDBJ databases">
        <authorList>
            <person name="Song W.-J."/>
            <person name="Kurnit D.M."/>
        </authorList>
    </citation>
    <scope>NUCLEOTIDE SEQUENCE [LARGE SCALE GENOMIC DNA]</scope>
    <source>
        <strain evidence="2 3">IMCC3135</strain>
    </source>
</reference>
<name>A0A2Z2NIV5_9GAMM</name>
<feature type="transmembrane region" description="Helical" evidence="1">
    <location>
        <begin position="43"/>
        <end position="65"/>
    </location>
</feature>
<keyword evidence="1" id="KW-0472">Membrane</keyword>
<keyword evidence="3" id="KW-1185">Reference proteome</keyword>
<sequence length="149" mass="16371">MKGSNCFYLITGLVLLVVVSWLLVPWFGAEAFASTFSSFPAKYYLAIQTALLIAFGLLFLYVTFVPPEALYFAYRRSGSFMALGAVALINPASCVAVRLADSSGNTLNIGSLDDKSRIGLSIVCLILSGFFGFLYFIERRFVDMEERSA</sequence>
<proteinExistence type="predicted"/>
<gene>
    <name evidence="2" type="ORF">IMCC3135_04880</name>
</gene>
<accession>A0A2Z2NIV5</accession>
<evidence type="ECO:0000256" key="1">
    <source>
        <dbReference type="SAM" id="Phobius"/>
    </source>
</evidence>
<dbReference type="Proteomes" id="UP000250079">
    <property type="component" value="Chromosome"/>
</dbReference>
<protein>
    <submittedName>
        <fullName evidence="2">Uncharacterized protein</fullName>
    </submittedName>
</protein>
<feature type="transmembrane region" description="Helical" evidence="1">
    <location>
        <begin position="118"/>
        <end position="137"/>
    </location>
</feature>
<dbReference type="AlphaFoldDB" id="A0A2Z2NIV5"/>
<organism evidence="2 3">
    <name type="scientific">Granulosicoccus antarcticus IMCC3135</name>
    <dbReference type="NCBI Taxonomy" id="1192854"/>
    <lineage>
        <taxon>Bacteria</taxon>
        <taxon>Pseudomonadati</taxon>
        <taxon>Pseudomonadota</taxon>
        <taxon>Gammaproteobacteria</taxon>
        <taxon>Chromatiales</taxon>
        <taxon>Granulosicoccaceae</taxon>
        <taxon>Granulosicoccus</taxon>
    </lineage>
</organism>
<feature type="transmembrane region" description="Helical" evidence="1">
    <location>
        <begin position="7"/>
        <end position="28"/>
    </location>
</feature>
<feature type="transmembrane region" description="Helical" evidence="1">
    <location>
        <begin position="77"/>
        <end position="98"/>
    </location>
</feature>
<evidence type="ECO:0000313" key="2">
    <source>
        <dbReference type="EMBL" id="ASJ71089.1"/>
    </source>
</evidence>
<dbReference type="KEGG" id="gai:IMCC3135_04880"/>
<dbReference type="RefSeq" id="WP_088916567.1">
    <property type="nucleotide sequence ID" value="NZ_CP018632.1"/>
</dbReference>
<evidence type="ECO:0000313" key="3">
    <source>
        <dbReference type="Proteomes" id="UP000250079"/>
    </source>
</evidence>
<dbReference type="EMBL" id="CP018632">
    <property type="protein sequence ID" value="ASJ71089.1"/>
    <property type="molecule type" value="Genomic_DNA"/>
</dbReference>
<keyword evidence="1" id="KW-1133">Transmembrane helix</keyword>